<reference evidence="6 7" key="1">
    <citation type="submission" date="2024-03" db="EMBL/GenBank/DDBJ databases">
        <title>Aureococcus anophagefferens CCMP1851 and Kratosvirus quantuckense: Draft genome of a second virus-susceptible host strain in the model system.</title>
        <authorList>
            <person name="Chase E."/>
            <person name="Truchon A.R."/>
            <person name="Schepens W."/>
            <person name="Wilhelm S.W."/>
        </authorList>
    </citation>
    <scope>NUCLEOTIDE SEQUENCE [LARGE SCALE GENOMIC DNA]</scope>
    <source>
        <strain evidence="6 7">CCMP1851</strain>
    </source>
</reference>
<organism evidence="6 7">
    <name type="scientific">Aureococcus anophagefferens</name>
    <name type="common">Harmful bloom alga</name>
    <dbReference type="NCBI Taxonomy" id="44056"/>
    <lineage>
        <taxon>Eukaryota</taxon>
        <taxon>Sar</taxon>
        <taxon>Stramenopiles</taxon>
        <taxon>Ochrophyta</taxon>
        <taxon>Pelagophyceae</taxon>
        <taxon>Pelagomonadales</taxon>
        <taxon>Pelagomonadaceae</taxon>
        <taxon>Aureococcus</taxon>
    </lineage>
</organism>
<dbReference type="SMART" id="SM00645">
    <property type="entry name" value="Pept_C1"/>
    <property type="match status" value="1"/>
</dbReference>
<sequence length="358" mass="38374">MRLLLVLFTAAAARPRWHELSEEYAFEQYKADFGKSYAPQEDDERRVIFEARLKSILDHNTNPSTYKKGVNALTDRTDDERRALNGRDKALAASRPRAALAAPAPLAALPTTFDWRDRRPSVLTAVKDQGQCGSCWAFASTETIESHVALNTGELVELAPQHLVSCAANVYDCGGTGGCGGSIAELAFEYVQTHGMATEWTYPYTAGLDGKSGSCRYNASSPIPKAVTVSGYERVASNDEAAVLAALVSKGPLAVNVDAGGWHDYESGIYTAEKKDDIDIDHVVQLVGFGADYLLIRNSWDTTWGEDGFIRLARTSACGTDTTPLDGTGCKGGNATQHVCGTCGVLFDASYPVGAAVA</sequence>
<dbReference type="Proteomes" id="UP001363151">
    <property type="component" value="Unassembled WGS sequence"/>
</dbReference>
<evidence type="ECO:0000259" key="4">
    <source>
        <dbReference type="SMART" id="SM00645"/>
    </source>
</evidence>
<dbReference type="InterPro" id="IPR000169">
    <property type="entry name" value="Pept_cys_AS"/>
</dbReference>
<feature type="domain" description="Peptidase C1A papain C-terminal" evidence="4">
    <location>
        <begin position="109"/>
        <end position="328"/>
    </location>
</feature>
<name>A0ABR1G3G2_AURAN</name>
<dbReference type="Pfam" id="PF00112">
    <property type="entry name" value="Peptidase_C1"/>
    <property type="match status" value="1"/>
</dbReference>
<dbReference type="InterPro" id="IPR038765">
    <property type="entry name" value="Papain-like_cys_pep_sf"/>
</dbReference>
<comment type="similarity">
    <text evidence="1">Belongs to the peptidase C1 family.</text>
</comment>
<dbReference type="SUPFAM" id="SSF54001">
    <property type="entry name" value="Cysteine proteinases"/>
    <property type="match status" value="1"/>
</dbReference>
<dbReference type="InterPro" id="IPR013128">
    <property type="entry name" value="Peptidase_C1A"/>
</dbReference>
<evidence type="ECO:0000256" key="2">
    <source>
        <dbReference type="ARBA" id="ARBA00023145"/>
    </source>
</evidence>
<evidence type="ECO:0000313" key="6">
    <source>
        <dbReference type="EMBL" id="KAK7242882.1"/>
    </source>
</evidence>
<evidence type="ECO:0000256" key="3">
    <source>
        <dbReference type="ARBA" id="ARBA00023157"/>
    </source>
</evidence>
<dbReference type="Gene3D" id="3.90.70.10">
    <property type="entry name" value="Cysteine proteinases"/>
    <property type="match status" value="1"/>
</dbReference>
<dbReference type="CDD" id="cd02248">
    <property type="entry name" value="Peptidase_C1A"/>
    <property type="match status" value="1"/>
</dbReference>
<evidence type="ECO:0000259" key="5">
    <source>
        <dbReference type="SMART" id="SM00848"/>
    </source>
</evidence>
<comment type="caution">
    <text evidence="6">The sequence shown here is derived from an EMBL/GenBank/DDBJ whole genome shotgun (WGS) entry which is preliminary data.</text>
</comment>
<dbReference type="PRINTS" id="PR00705">
    <property type="entry name" value="PAPAIN"/>
</dbReference>
<dbReference type="InterPro" id="IPR000668">
    <property type="entry name" value="Peptidase_C1A_C"/>
</dbReference>
<dbReference type="SMART" id="SM00848">
    <property type="entry name" value="Inhibitor_I29"/>
    <property type="match status" value="1"/>
</dbReference>
<evidence type="ECO:0000256" key="1">
    <source>
        <dbReference type="ARBA" id="ARBA00008455"/>
    </source>
</evidence>
<dbReference type="EMBL" id="JBBJCI010000132">
    <property type="protein sequence ID" value="KAK7242882.1"/>
    <property type="molecule type" value="Genomic_DNA"/>
</dbReference>
<keyword evidence="3" id="KW-1015">Disulfide bond</keyword>
<keyword evidence="7" id="KW-1185">Reference proteome</keyword>
<protein>
    <submittedName>
        <fullName evidence="6">Cysteine-type peptidase</fullName>
    </submittedName>
</protein>
<proteinExistence type="inferred from homology"/>
<evidence type="ECO:0000313" key="7">
    <source>
        <dbReference type="Proteomes" id="UP001363151"/>
    </source>
</evidence>
<dbReference type="InterPro" id="IPR013201">
    <property type="entry name" value="Prot_inhib_I29"/>
</dbReference>
<dbReference type="PANTHER" id="PTHR12411">
    <property type="entry name" value="CYSTEINE PROTEASE FAMILY C1-RELATED"/>
    <property type="match status" value="1"/>
</dbReference>
<feature type="domain" description="Cathepsin propeptide inhibitor" evidence="5">
    <location>
        <begin position="26"/>
        <end position="81"/>
    </location>
</feature>
<dbReference type="InterPro" id="IPR039417">
    <property type="entry name" value="Peptidase_C1A_papain-like"/>
</dbReference>
<dbReference type="PROSITE" id="PS00139">
    <property type="entry name" value="THIOL_PROTEASE_CYS"/>
    <property type="match status" value="1"/>
</dbReference>
<keyword evidence="2" id="KW-0865">Zymogen</keyword>
<accession>A0ABR1G3G2</accession>
<dbReference type="Pfam" id="PF08246">
    <property type="entry name" value="Inhibitor_I29"/>
    <property type="match status" value="1"/>
</dbReference>
<gene>
    <name evidence="6" type="ORF">SO694_00127016</name>
</gene>